<evidence type="ECO:0000256" key="1">
    <source>
        <dbReference type="SAM" id="Phobius"/>
    </source>
</evidence>
<dbReference type="RefSeq" id="WP_009072912.1">
    <property type="nucleotide sequence ID" value="NZ_JH597768.1"/>
</dbReference>
<organism evidence="2 3">
    <name type="scientific">Metallosphaera yellowstonensis MK1</name>
    <dbReference type="NCBI Taxonomy" id="671065"/>
    <lineage>
        <taxon>Archaea</taxon>
        <taxon>Thermoproteota</taxon>
        <taxon>Thermoprotei</taxon>
        <taxon>Sulfolobales</taxon>
        <taxon>Sulfolobaceae</taxon>
        <taxon>Metallosphaera</taxon>
    </lineage>
</organism>
<dbReference type="eggNOG" id="arCOG07327">
    <property type="taxonomic scope" value="Archaea"/>
</dbReference>
<feature type="transmembrane region" description="Helical" evidence="1">
    <location>
        <begin position="58"/>
        <end position="79"/>
    </location>
</feature>
<dbReference type="AlphaFoldDB" id="H2C5T7"/>
<sequence>MEFNKVPGLKAVYSVKGDDLVKVYGEEINLDTKKLVSFLKENAKIGEEEARKLDMGTLLGFAMILDNLGVAYMGGYVMFVDAVKTNWNTVLDAFKEVLVK</sequence>
<reference evidence="2 3" key="1">
    <citation type="submission" date="2012-01" db="EMBL/GenBank/DDBJ databases">
        <title>Improved High-Quality Draft sequence of Metallosphaera yellowstonensis MK1.</title>
        <authorList>
            <consortium name="US DOE Joint Genome Institute"/>
            <person name="Lucas S."/>
            <person name="Han J."/>
            <person name="Cheng J.-F."/>
            <person name="Goodwin L."/>
            <person name="Pitluck S."/>
            <person name="Peters L."/>
            <person name="Teshima H."/>
            <person name="Detter J.C."/>
            <person name="Han C."/>
            <person name="Tapia R."/>
            <person name="Land M."/>
            <person name="Hauser L."/>
            <person name="Kyrpides N."/>
            <person name="Kozubal M."/>
            <person name="Macur R.E."/>
            <person name="Jay Z."/>
            <person name="Inskeep W."/>
            <person name="Woyke T."/>
        </authorList>
    </citation>
    <scope>NUCLEOTIDE SEQUENCE [LARGE SCALE GENOMIC DNA]</scope>
    <source>
        <strain evidence="2 3">MK1</strain>
    </source>
</reference>
<keyword evidence="1" id="KW-0472">Membrane</keyword>
<keyword evidence="1" id="KW-0812">Transmembrane</keyword>
<accession>H2C5T7</accession>
<dbReference type="OrthoDB" id="33808at2157"/>
<dbReference type="STRING" id="671065.MetMK1DRAFT_00019100"/>
<evidence type="ECO:0000313" key="2">
    <source>
        <dbReference type="EMBL" id="EHP69164.1"/>
    </source>
</evidence>
<name>H2C5T7_9CREN</name>
<keyword evidence="3" id="KW-1185">Reference proteome</keyword>
<evidence type="ECO:0000313" key="3">
    <source>
        <dbReference type="Proteomes" id="UP000003980"/>
    </source>
</evidence>
<protein>
    <submittedName>
        <fullName evidence="2">Uncharacterized protein</fullName>
    </submittedName>
</protein>
<keyword evidence="1" id="KW-1133">Transmembrane helix</keyword>
<dbReference type="Proteomes" id="UP000003980">
    <property type="component" value="Unassembled WGS sequence"/>
</dbReference>
<dbReference type="HOGENOM" id="CLU_2313779_0_0_2"/>
<gene>
    <name evidence="2" type="ORF">MetMK1DRAFT_00019100</name>
</gene>
<dbReference type="EMBL" id="JH597768">
    <property type="protein sequence ID" value="EHP69164.1"/>
    <property type="molecule type" value="Genomic_DNA"/>
</dbReference>
<proteinExistence type="predicted"/>